<gene>
    <name evidence="3" type="ORF">GCM10022279_30780</name>
</gene>
<evidence type="ECO:0000313" key="3">
    <source>
        <dbReference type="EMBL" id="GAA4004567.1"/>
    </source>
</evidence>
<dbReference type="InterPro" id="IPR006311">
    <property type="entry name" value="TAT_signal"/>
</dbReference>
<sequence length="216" mass="22871">MPPAALPRRRLLTALAALALLPACGKRTPKAQALPDGATVLALGDSLTQGVGARPHEAWPTLLAAQTGWDVVNAGVSGDTSAQALDRLPELLDEHAPQLVIVGIGGNDFLRQVPAATTRDNIQQICQACHDGGAQVLLLAVPQFSLLAASTGRLSDHPLYAELAQEMRVPLYAKGWSEVLSDAHLRSDQVHANAQGYARYADGLAQWLRAEGWVQG</sequence>
<comment type="caution">
    <text evidence="3">The sequence shown here is derived from an EMBL/GenBank/DDBJ whole genome shotgun (WGS) entry which is preliminary data.</text>
</comment>
<keyword evidence="1" id="KW-0732">Signal</keyword>
<proteinExistence type="predicted"/>
<dbReference type="Proteomes" id="UP001501627">
    <property type="component" value="Unassembled WGS sequence"/>
</dbReference>
<organism evidence="3 4">
    <name type="scientific">Comamonas faecalis</name>
    <dbReference type="NCBI Taxonomy" id="1387849"/>
    <lineage>
        <taxon>Bacteria</taxon>
        <taxon>Pseudomonadati</taxon>
        <taxon>Pseudomonadota</taxon>
        <taxon>Betaproteobacteria</taxon>
        <taxon>Burkholderiales</taxon>
        <taxon>Comamonadaceae</taxon>
        <taxon>Comamonas</taxon>
    </lineage>
</organism>
<protein>
    <submittedName>
        <fullName evidence="3">Arylesterase</fullName>
    </submittedName>
</protein>
<dbReference type="SUPFAM" id="SSF52266">
    <property type="entry name" value="SGNH hydrolase"/>
    <property type="match status" value="1"/>
</dbReference>
<name>A0ABP7S038_9BURK</name>
<feature type="signal peptide" evidence="1">
    <location>
        <begin position="1"/>
        <end position="19"/>
    </location>
</feature>
<evidence type="ECO:0000259" key="2">
    <source>
        <dbReference type="Pfam" id="PF13472"/>
    </source>
</evidence>
<accession>A0ABP7S038</accession>
<dbReference type="PANTHER" id="PTHR30383:SF24">
    <property type="entry name" value="THIOESTERASE 1_PROTEASE 1_LYSOPHOSPHOLIPASE L1"/>
    <property type="match status" value="1"/>
</dbReference>
<reference evidence="4" key="1">
    <citation type="journal article" date="2019" name="Int. J. Syst. Evol. Microbiol.">
        <title>The Global Catalogue of Microorganisms (GCM) 10K type strain sequencing project: providing services to taxonomists for standard genome sequencing and annotation.</title>
        <authorList>
            <consortium name="The Broad Institute Genomics Platform"/>
            <consortium name="The Broad Institute Genome Sequencing Center for Infectious Disease"/>
            <person name="Wu L."/>
            <person name="Ma J."/>
        </authorList>
    </citation>
    <scope>NUCLEOTIDE SEQUENCE [LARGE SCALE GENOMIC DNA]</scope>
    <source>
        <strain evidence="4">JCM 17561</strain>
    </source>
</reference>
<keyword evidence="4" id="KW-1185">Reference proteome</keyword>
<dbReference type="InterPro" id="IPR013830">
    <property type="entry name" value="SGNH_hydro"/>
</dbReference>
<dbReference type="InterPro" id="IPR051532">
    <property type="entry name" value="Ester_Hydrolysis_Enzymes"/>
</dbReference>
<feature type="chain" id="PRO_5045236105" evidence="1">
    <location>
        <begin position="20"/>
        <end position="216"/>
    </location>
</feature>
<dbReference type="Pfam" id="PF13472">
    <property type="entry name" value="Lipase_GDSL_2"/>
    <property type="match status" value="1"/>
</dbReference>
<dbReference type="Gene3D" id="3.40.50.1110">
    <property type="entry name" value="SGNH hydrolase"/>
    <property type="match status" value="1"/>
</dbReference>
<evidence type="ECO:0000313" key="4">
    <source>
        <dbReference type="Proteomes" id="UP001501627"/>
    </source>
</evidence>
<dbReference type="RefSeq" id="WP_344869926.1">
    <property type="nucleotide sequence ID" value="NZ_BAABBP010000039.1"/>
</dbReference>
<dbReference type="EMBL" id="BAABBP010000039">
    <property type="protein sequence ID" value="GAA4004567.1"/>
    <property type="molecule type" value="Genomic_DNA"/>
</dbReference>
<dbReference type="InterPro" id="IPR036514">
    <property type="entry name" value="SGNH_hydro_sf"/>
</dbReference>
<dbReference type="PROSITE" id="PS51318">
    <property type="entry name" value="TAT"/>
    <property type="match status" value="1"/>
</dbReference>
<evidence type="ECO:0000256" key="1">
    <source>
        <dbReference type="SAM" id="SignalP"/>
    </source>
</evidence>
<feature type="domain" description="SGNH hydrolase-type esterase" evidence="2">
    <location>
        <begin position="42"/>
        <end position="199"/>
    </location>
</feature>
<dbReference type="PANTHER" id="PTHR30383">
    <property type="entry name" value="THIOESTERASE 1/PROTEASE 1/LYSOPHOSPHOLIPASE L1"/>
    <property type="match status" value="1"/>
</dbReference>